<feature type="compositionally biased region" description="Gly residues" evidence="1">
    <location>
        <begin position="1762"/>
        <end position="1771"/>
    </location>
</feature>
<feature type="region of interest" description="Disordered" evidence="1">
    <location>
        <begin position="1"/>
        <end position="24"/>
    </location>
</feature>
<dbReference type="GO" id="GO:0005777">
    <property type="term" value="C:peroxisome"/>
    <property type="evidence" value="ECO:0007669"/>
    <property type="project" value="InterPro"/>
</dbReference>
<evidence type="ECO:0000313" key="2">
    <source>
        <dbReference type="EMBL" id="GMH94174.1"/>
    </source>
</evidence>
<evidence type="ECO:0000313" key="3">
    <source>
        <dbReference type="Proteomes" id="UP001165160"/>
    </source>
</evidence>
<feature type="region of interest" description="Disordered" evidence="1">
    <location>
        <begin position="926"/>
        <end position="1006"/>
    </location>
</feature>
<protein>
    <submittedName>
        <fullName evidence="2">Uncharacterized protein</fullName>
    </submittedName>
</protein>
<reference evidence="3" key="1">
    <citation type="journal article" date="2023" name="Commun. Biol.">
        <title>Genome analysis of Parmales, the sister group of diatoms, reveals the evolutionary specialization of diatoms from phago-mixotrophs to photoautotrophs.</title>
        <authorList>
            <person name="Ban H."/>
            <person name="Sato S."/>
            <person name="Yoshikawa S."/>
            <person name="Yamada K."/>
            <person name="Nakamura Y."/>
            <person name="Ichinomiya M."/>
            <person name="Sato N."/>
            <person name="Blanc-Mathieu R."/>
            <person name="Endo H."/>
            <person name="Kuwata A."/>
            <person name="Ogata H."/>
        </authorList>
    </citation>
    <scope>NUCLEOTIDE SEQUENCE [LARGE SCALE GENOMIC DNA]</scope>
    <source>
        <strain evidence="3">NIES 3699</strain>
    </source>
</reference>
<organism evidence="2 3">
    <name type="scientific">Triparma verrucosa</name>
    <dbReference type="NCBI Taxonomy" id="1606542"/>
    <lineage>
        <taxon>Eukaryota</taxon>
        <taxon>Sar</taxon>
        <taxon>Stramenopiles</taxon>
        <taxon>Ochrophyta</taxon>
        <taxon>Bolidophyceae</taxon>
        <taxon>Parmales</taxon>
        <taxon>Triparmaceae</taxon>
        <taxon>Triparma</taxon>
    </lineage>
</organism>
<feature type="compositionally biased region" description="Basic and acidic residues" evidence="1">
    <location>
        <begin position="1772"/>
        <end position="1786"/>
    </location>
</feature>
<feature type="compositionally biased region" description="Acidic residues" evidence="1">
    <location>
        <begin position="971"/>
        <end position="985"/>
    </location>
</feature>
<accession>A0A9W7EVI2</accession>
<dbReference type="PANTHER" id="PTHR14918">
    <property type="entry name" value="KICSTOR COMPLEX PROTEIN SZT2"/>
    <property type="match status" value="1"/>
</dbReference>
<feature type="compositionally biased region" description="Basic and acidic residues" evidence="1">
    <location>
        <begin position="1850"/>
        <end position="1863"/>
    </location>
</feature>
<gene>
    <name evidence="2" type="ORF">TrVE_jg1249</name>
</gene>
<feature type="compositionally biased region" description="Low complexity" evidence="1">
    <location>
        <begin position="1795"/>
        <end position="1806"/>
    </location>
</feature>
<keyword evidence="3" id="KW-1185">Reference proteome</keyword>
<dbReference type="PANTHER" id="PTHR14918:SF3">
    <property type="entry name" value="KICSTOR COMPLEX PROTEIN SZT2"/>
    <property type="match status" value="1"/>
</dbReference>
<sequence>MIAPPSATNKGPNKGPNKGRRAAMTAAAPCPPSVLSNHFPSCSSACLLLPSTPFPFALSVSIQLRLLRAVPPQSPHLPSTLSPVLHPNFYTHLTPTTSLPAQTLVLECAPVRNQTRPERRFIRLFPPLLKNANVVYRITPDTSFTTLPRSQTVTIQILSNPFKDVRGGSETISTLHSLLLAIAAPIKCSKTTSKIVSPLSTRVDEEGFFSPQIYYSIYLHKTCLLHTSTVPTLPELTALIESCIWTESSSLIFDLNPYTSSRHIVIDLQSPSYYKFYTSDHPYTLVTATEQVTNFNVNDSDTCVPHQVINVEDVKKLSETVFGDKKKGKTLKPNILQLHLLFYHTNVGNDYVKYKTLSNVLSSETMLSSLMSSPPPSASNPPLTLNDCTISHLLKNSFQRHVISESDKTTKPADTLSSLLKSGSTIYYKIIFTDSQTTVCVINSRGVVFTYSSSPKFKPKLRNFLSTETLPKHLEHEYSISYTKKEWFDTTLTRKSDRSEDKKDDNANAEDDSLEYIAGSSIIKIDSSSKSSRHVTCVNVKSYNNSLPVLPTLPSSTYDVPEIPASCWVECYELVGGKELEELLGVRREEKGNFFRTGELEWRKKWDDGRVCRYEILRGEGLGVRICFWPNLMDSKFKEVLAKIWGSDKDCEKAVKYWKSLVEYNNLEFLEEVLAYATQSFVELGRELEESDWMVSGLGDAHECRRIGSKEDGDGKENVWYRRIDAPHEPSIVFKWESTGVRSFTFGIRDLYERGGGEWLGSEFLSTFENEVVLAYEDRFCLEVFRRLGNDASVSDEADVPDRDEGVNIPLNKYMPKAVHSPHPPPSNVPPTPTEQATVSLPEINVKASEFEQCLSYLPEMVCVYKNVVPGITSGVRDLVDLIEPVSWVSGKFFALKSSDKASDEDFYKNTVGRVKEKVDKFKDDVDYGGYFGESEEESEEEEEDEEEEEEEGEGEGDVEGEGDGDGKEEKDDDGSIDSGEESDIGTDGIPSAPSSVASSSGTREPIIIPPTIQDLYNTLLQGSVEEGGECCFVMFKLNGVECDQEMLRNLGTGVLEVFVASNSATGTLSRLQLTTSLFLHSAINTYISSLHLHRLGQVEEYGEEEVGLVLRYVKRCDGVAEETVEMEGEDIGKMVKEEFQKSSAMSSTKNHESIRIISQPSHFIVHRLLSDCFEIKVFHQQGHAEAQNILDSSVSELTAMILKCRQVMALAELSKTREARDDLIPQDDDDPFVKKSLGCDVKFESLFVFNHRLKGDVCIAALQSSILHPFEISNRRRYFVYKDVTGSIFYLTLVDCVTKFRLLVFGVNEPSGSVKDQLVGIIRNRCHMLALDALSSLLRSTVKFALTPMDVDFLRSFNKPTTAEYVIKPDVDCYLLMLYLRQNVEGSGFFHRLATEEGWEDDAPVADETAEEEREGGDDYKRIRYKASDFTFYYNYTRSVLDAVSTLTHKGAELGRKAGKGICVVRFDFPEEKGCGPSNPGPDVEMKESRFKTNALRLADEITTGCTLLRLTITNTTLDTTAIKEWLQLCIRQSLVDFGVDKLMRLSRNGLLRGNRSENNMIVGFHSLKNLLSYGLSIPHMAVRTVTSETMLRGKSVRKCYARIMSSVVFKLLFRGVEGVEGLDGEKEETWPNGLLRWNFGETGDMVTADPSYMFVFGLGREVPKLTIGEGVLQHNEVVVPTDLEDSVREQLLETQNVKRRGAIIFNADRGRRSLTCFNVNGNVFNEVEAIFKDVERQFEEEEDKVASKLCLLMGSVTVEGGGSGGGGGAGDKDKDKDKDKDDKPPSTPPPSGSPTNPKSKSVKPVVKFLRPTLQIRKPKLVGQSVDGSAIAAIQASRVRARVGHGKKKITESYRKEKKTPTKDPSVPAGPENVDSVLTKLKQMSKNKKNISVSTVSMYIIKAKSILLPSQLIRYYSLTSSPHEVLDSLARKTTKAGFTLVRILTSPSSSLQRSDSFVGSAEGKVMIKKTGEIADVYIEVGECIGMEVCTLRVEGYCDYKDSVRSSNDVGSENDHRRSKGMEECMSSLNFVRKLVGRIVLETFEYETQETAKEVNGTVWTVKDKLVEGGKSCKICKVVEVEISEVEVFEHACKYVKTSGLRGDWDDSNGGRGCIRGTGGGPGTDDVEGEGRGSFFLFAERKEGGEMEFKLAVVGSKNMTEVAFRKIKAVMEIHKRDITLDGLFRKVANDALAVRKICGLCGYRNLGSRDSRVNSLIVSLGERVREGLQVVEDEYALMYSSEVCVVFIVLKGGRGMFASEREEEREETAKEGGGKVEEVVEEWINSWCRKLLEES</sequence>
<feature type="region of interest" description="Disordered" evidence="1">
    <location>
        <begin position="1762"/>
        <end position="1806"/>
    </location>
</feature>
<dbReference type="InterPro" id="IPR033228">
    <property type="entry name" value="SZT2"/>
</dbReference>
<feature type="compositionally biased region" description="Acidic residues" evidence="1">
    <location>
        <begin position="934"/>
        <end position="964"/>
    </location>
</feature>
<name>A0A9W7EVI2_9STRA</name>
<dbReference type="Proteomes" id="UP001165160">
    <property type="component" value="Unassembled WGS sequence"/>
</dbReference>
<feature type="compositionally biased region" description="Polar residues" evidence="1">
    <location>
        <begin position="1"/>
        <end position="11"/>
    </location>
</feature>
<evidence type="ECO:0000256" key="1">
    <source>
        <dbReference type="SAM" id="MobiDB-lite"/>
    </source>
</evidence>
<proteinExistence type="predicted"/>
<feature type="region of interest" description="Disordered" evidence="1">
    <location>
        <begin position="1844"/>
        <end position="1874"/>
    </location>
</feature>
<dbReference type="EMBL" id="BRXX01000152">
    <property type="protein sequence ID" value="GMH94174.1"/>
    <property type="molecule type" value="Genomic_DNA"/>
</dbReference>
<comment type="caution">
    <text evidence="2">The sequence shown here is derived from an EMBL/GenBank/DDBJ whole genome shotgun (WGS) entry which is preliminary data.</text>
</comment>
<feature type="compositionally biased region" description="Low complexity" evidence="1">
    <location>
        <begin position="991"/>
        <end position="1001"/>
    </location>
</feature>